<dbReference type="InterPro" id="IPR036884">
    <property type="entry name" value="2Fe-2S-bd_dom_sf"/>
</dbReference>
<dbReference type="OrthoDB" id="9758509at2"/>
<protein>
    <submittedName>
        <fullName evidence="8">Aldehyde oxidase</fullName>
    </submittedName>
</protein>
<dbReference type="InterPro" id="IPR016208">
    <property type="entry name" value="Ald_Oxase/xanthine_DH-like"/>
</dbReference>
<gene>
    <name evidence="8" type="ORF">FH969_01070</name>
</gene>
<dbReference type="PROSITE" id="PS51085">
    <property type="entry name" value="2FE2S_FER_2"/>
    <property type="match status" value="1"/>
</dbReference>
<keyword evidence="5" id="KW-0408">Iron</keyword>
<dbReference type="InterPro" id="IPR046867">
    <property type="entry name" value="AldOxase/xan_DH_MoCoBD2"/>
</dbReference>
<dbReference type="InterPro" id="IPR036856">
    <property type="entry name" value="Ald_Oxase/Xan_DH_a/b_sf"/>
</dbReference>
<dbReference type="Gene3D" id="3.90.1170.50">
    <property type="entry name" value="Aldehyde oxidase/xanthine dehydrogenase, a/b hammerhead"/>
    <property type="match status" value="1"/>
</dbReference>
<dbReference type="Pfam" id="PF02738">
    <property type="entry name" value="MoCoBD_1"/>
    <property type="match status" value="1"/>
</dbReference>
<accession>A0A5C5BHB8</accession>
<keyword evidence="3" id="KW-0479">Metal-binding</keyword>
<dbReference type="PANTHER" id="PTHR11908">
    <property type="entry name" value="XANTHINE DEHYDROGENASE"/>
    <property type="match status" value="1"/>
</dbReference>
<dbReference type="Pfam" id="PF01315">
    <property type="entry name" value="Ald_Xan_dh_C"/>
    <property type="match status" value="1"/>
</dbReference>
<comment type="similarity">
    <text evidence="1">Belongs to the xanthine dehydrogenase family.</text>
</comment>
<dbReference type="SUPFAM" id="SSF54665">
    <property type="entry name" value="CO dehydrogenase molybdoprotein N-domain-like"/>
    <property type="match status" value="1"/>
</dbReference>
<dbReference type="InterPro" id="IPR008274">
    <property type="entry name" value="AldOxase/xan_DH_MoCoBD1"/>
</dbReference>
<evidence type="ECO:0000259" key="7">
    <source>
        <dbReference type="PROSITE" id="PS51085"/>
    </source>
</evidence>
<feature type="region of interest" description="Disordered" evidence="6">
    <location>
        <begin position="177"/>
        <end position="206"/>
    </location>
</feature>
<dbReference type="InterPro" id="IPR037165">
    <property type="entry name" value="AldOxase/xan_DH_Mopterin-bd_sf"/>
</dbReference>
<comment type="caution">
    <text evidence="8">The sequence shown here is derived from an EMBL/GenBank/DDBJ whole genome shotgun (WGS) entry which is preliminary data.</text>
</comment>
<evidence type="ECO:0000256" key="4">
    <source>
        <dbReference type="ARBA" id="ARBA00023002"/>
    </source>
</evidence>
<keyword evidence="4" id="KW-0560">Oxidoreductase</keyword>
<organism evidence="8 9">
    <name type="scientific">Miniimonas arenae</name>
    <dbReference type="NCBI Taxonomy" id="676201"/>
    <lineage>
        <taxon>Bacteria</taxon>
        <taxon>Bacillati</taxon>
        <taxon>Actinomycetota</taxon>
        <taxon>Actinomycetes</taxon>
        <taxon>Micrococcales</taxon>
        <taxon>Beutenbergiaceae</taxon>
        <taxon>Miniimonas</taxon>
    </lineage>
</organism>
<evidence type="ECO:0000256" key="1">
    <source>
        <dbReference type="ARBA" id="ARBA00006849"/>
    </source>
</evidence>
<dbReference type="SMART" id="SM01008">
    <property type="entry name" value="Ald_Xan_dh_C"/>
    <property type="match status" value="1"/>
</dbReference>
<dbReference type="AlphaFoldDB" id="A0A5C5BHB8"/>
<dbReference type="SUPFAM" id="SSF47741">
    <property type="entry name" value="CO dehydrogenase ISP C-domain like"/>
    <property type="match status" value="1"/>
</dbReference>
<name>A0A5C5BHB8_9MICO</name>
<dbReference type="InterPro" id="IPR000674">
    <property type="entry name" value="Ald_Oxase/Xan_DH_a/b"/>
</dbReference>
<reference evidence="8 9" key="1">
    <citation type="submission" date="2019-06" db="EMBL/GenBank/DDBJ databases">
        <title>Draft genome sequence of Miniimonas arenae KCTC 19750T isolated from sea sand.</title>
        <authorList>
            <person name="Park S.-J."/>
        </authorList>
    </citation>
    <scope>NUCLEOTIDE SEQUENCE [LARGE SCALE GENOMIC DNA]</scope>
    <source>
        <strain evidence="8 9">KCTC 19750</strain>
    </source>
</reference>
<dbReference type="InterPro" id="IPR002888">
    <property type="entry name" value="2Fe-2S-bd"/>
</dbReference>
<dbReference type="Pfam" id="PF01799">
    <property type="entry name" value="Fer2_2"/>
    <property type="match status" value="1"/>
</dbReference>
<dbReference type="RefSeq" id="WP_139985533.1">
    <property type="nucleotide sequence ID" value="NZ_VENP01000002.1"/>
</dbReference>
<evidence type="ECO:0000313" key="8">
    <source>
        <dbReference type="EMBL" id="TNU76973.1"/>
    </source>
</evidence>
<dbReference type="GO" id="GO:0005506">
    <property type="term" value="F:iron ion binding"/>
    <property type="evidence" value="ECO:0007669"/>
    <property type="project" value="InterPro"/>
</dbReference>
<dbReference type="EMBL" id="VENP01000002">
    <property type="protein sequence ID" value="TNU76973.1"/>
    <property type="molecule type" value="Genomic_DNA"/>
</dbReference>
<dbReference type="PIRSF" id="PIRSF000127">
    <property type="entry name" value="Xanthine_DH"/>
    <property type="match status" value="1"/>
</dbReference>
<dbReference type="InterPro" id="IPR006058">
    <property type="entry name" value="2Fe2S_fd_BS"/>
</dbReference>
<evidence type="ECO:0000256" key="3">
    <source>
        <dbReference type="ARBA" id="ARBA00022723"/>
    </source>
</evidence>
<dbReference type="GO" id="GO:0016491">
    <property type="term" value="F:oxidoreductase activity"/>
    <property type="evidence" value="ECO:0007669"/>
    <property type="project" value="UniProtKB-KW"/>
</dbReference>
<feature type="domain" description="2Fe-2S ferredoxin-type" evidence="7">
    <location>
        <begin position="1"/>
        <end position="74"/>
    </location>
</feature>
<dbReference type="Pfam" id="PF00111">
    <property type="entry name" value="Fer2"/>
    <property type="match status" value="1"/>
</dbReference>
<dbReference type="InterPro" id="IPR001041">
    <property type="entry name" value="2Fe-2S_ferredoxin-type"/>
</dbReference>
<dbReference type="Pfam" id="PF20256">
    <property type="entry name" value="MoCoBD_2"/>
    <property type="match status" value="1"/>
</dbReference>
<dbReference type="GO" id="GO:0051537">
    <property type="term" value="F:2 iron, 2 sulfur cluster binding"/>
    <property type="evidence" value="ECO:0007669"/>
    <property type="project" value="InterPro"/>
</dbReference>
<dbReference type="Gene3D" id="3.10.20.30">
    <property type="match status" value="1"/>
</dbReference>
<dbReference type="InterPro" id="IPR012675">
    <property type="entry name" value="Beta-grasp_dom_sf"/>
</dbReference>
<dbReference type="InterPro" id="IPR036010">
    <property type="entry name" value="2Fe-2S_ferredoxin-like_sf"/>
</dbReference>
<dbReference type="PANTHER" id="PTHR11908:SF132">
    <property type="entry name" value="ALDEHYDE OXIDASE 1-RELATED"/>
    <property type="match status" value="1"/>
</dbReference>
<dbReference type="SUPFAM" id="SSF56003">
    <property type="entry name" value="Molybdenum cofactor-binding domain"/>
    <property type="match status" value="1"/>
</dbReference>
<sequence>MRLEVDGEAHDATPAPGQCLRTLLRDLGHREVKKGCDAGDCGACTVLLDGTAVHSCLVPAQRAVDRTVTTAGGLAPGDALHPVQEALVERFAFQCGFCTPGLAVTASQLTHDDLPDLDRRLKGNLCRCTGYRAIREAVTAGVSRASGCAGLCGTCPGATPTTPATASAPDPIAVPTSDAAVPTSAPAPTSAPSPHAVGASVRPGPGRRVVQGREPFTLDELPAGVLHLAVLGSPHAHARIRAIDTSRAEALPGVALVLTHEDAPDVRYSSARHEHRTDDPDDTRLLDDVVRHVGQRVAAVVADTLATARAACALVEVEYDVLPAVFDVDAARAPGAPVLHAGRTPADRVDDAARNVVLSFGGERGDVDATLEASDVVVGGVWRSQRQTHAQLETHASVGWLDEDGRLVIRTSSQVPFLTRDELCHVFGLEPDRVRVFTARVGGGFGGKQEILTEDLVAAAVLRLGRPVVYEMTREEEFLRTSLRHPFTVSVRLGSRRDGTLTAMDVEAVSDTGAYGNHSRGVLFHACAESISLYRADAKRVRGEAVYTNNPPSGAFRGYGLGQVILAVEGALDLLALELDLDPFELRRRTSVREGDPLLTFEPDPDPDLLYGSYGLDQCLDLAQEALAGPDDVPAPPGWLVGEGMATALIATMAPRGHRSEATVSVDGEGRYLIRVGTTDFGQGTVTVHRQIVAEAMGADPAQVDLRHSDTDASGYDTGAFASAGITVAGKAAHAAATVLRVRLLEIAAVTTGVPVAECAMAPDGVRTPVGTVPFAVLVRHAPAGERDAHGVVGRGVENGDVRSVAFNVHALRVAVDPATGEVRVLRSVQAADAGTVMNPEQCRGQVEGGAAQGYGSALWEEVTIEDGRVLTAAFRNYRVPQLADVPRTHVLFAQTSDSLGPYGAKSMSESPFNPVAAAVGNAISRAIGVRVTQAPFSRDRVWRAMRDESAARSGADAQSL</sequence>
<evidence type="ECO:0000256" key="2">
    <source>
        <dbReference type="ARBA" id="ARBA00022505"/>
    </source>
</evidence>
<dbReference type="SUPFAM" id="SSF54292">
    <property type="entry name" value="2Fe-2S ferredoxin-like"/>
    <property type="match status" value="1"/>
</dbReference>
<dbReference type="Proteomes" id="UP000313849">
    <property type="component" value="Unassembled WGS sequence"/>
</dbReference>
<evidence type="ECO:0000256" key="6">
    <source>
        <dbReference type="SAM" id="MobiDB-lite"/>
    </source>
</evidence>
<dbReference type="Gene3D" id="3.30.365.10">
    <property type="entry name" value="Aldehyde oxidase/xanthine dehydrogenase, molybdopterin binding domain"/>
    <property type="match status" value="4"/>
</dbReference>
<evidence type="ECO:0000313" key="9">
    <source>
        <dbReference type="Proteomes" id="UP000313849"/>
    </source>
</evidence>
<dbReference type="Gene3D" id="1.10.150.120">
    <property type="entry name" value="[2Fe-2S]-binding domain"/>
    <property type="match status" value="1"/>
</dbReference>
<dbReference type="PROSITE" id="PS00197">
    <property type="entry name" value="2FE2S_FER_1"/>
    <property type="match status" value="1"/>
</dbReference>
<keyword evidence="9" id="KW-1185">Reference proteome</keyword>
<evidence type="ECO:0000256" key="5">
    <source>
        <dbReference type="ARBA" id="ARBA00023004"/>
    </source>
</evidence>
<proteinExistence type="inferred from homology"/>
<keyword evidence="2" id="KW-0500">Molybdenum</keyword>